<keyword evidence="3" id="KW-1185">Reference proteome</keyword>
<evidence type="ECO:0000313" key="3">
    <source>
        <dbReference type="Proteomes" id="UP000606499"/>
    </source>
</evidence>
<evidence type="ECO:0000313" key="2">
    <source>
        <dbReference type="EMBL" id="MBC5726807.1"/>
    </source>
</evidence>
<accession>A0A923RX57</accession>
<dbReference type="RefSeq" id="WP_186950502.1">
    <property type="nucleotide sequence ID" value="NZ_JACOPL010000031.1"/>
</dbReference>
<reference evidence="2" key="1">
    <citation type="submission" date="2020-08" db="EMBL/GenBank/DDBJ databases">
        <title>Genome public.</title>
        <authorList>
            <person name="Liu C."/>
            <person name="Sun Q."/>
        </authorList>
    </citation>
    <scope>NUCLEOTIDE SEQUENCE</scope>
    <source>
        <strain evidence="2">NSJ-28</strain>
    </source>
</reference>
<organism evidence="2 3">
    <name type="scientific">Agathobaculum faecis</name>
    <dbReference type="NCBI Taxonomy" id="2763013"/>
    <lineage>
        <taxon>Bacteria</taxon>
        <taxon>Bacillati</taxon>
        <taxon>Bacillota</taxon>
        <taxon>Clostridia</taxon>
        <taxon>Eubacteriales</taxon>
        <taxon>Butyricicoccaceae</taxon>
        <taxon>Agathobaculum</taxon>
    </lineage>
</organism>
<dbReference type="AlphaFoldDB" id="A0A923RX57"/>
<sequence>MSLKARRKPANNIPPMDGGTYMAVCIGVIDLGEQYKQFDKQKQGKYAEECLFLFEIPDERVQVDGEDKPRWLSSRRYTVSLHERSGLYQMLTAWRGKALSDAELDPAGDGFDLMQMAGQGAMLSVSVAEKDDGSRHNKIEAVTGFPKGIPVPKIESEVLVFDADDPDMEAFGKLPEWIQDIIRKSTQFAADPPEEKLNIPSAAGAAQEDQGEACPI</sequence>
<evidence type="ECO:0000256" key="1">
    <source>
        <dbReference type="SAM" id="MobiDB-lite"/>
    </source>
</evidence>
<feature type="region of interest" description="Disordered" evidence="1">
    <location>
        <begin position="189"/>
        <end position="216"/>
    </location>
</feature>
<gene>
    <name evidence="2" type="ORF">H8S45_15290</name>
</gene>
<name>A0A923RX57_9FIRM</name>
<proteinExistence type="predicted"/>
<comment type="caution">
    <text evidence="2">The sequence shown here is derived from an EMBL/GenBank/DDBJ whole genome shotgun (WGS) entry which is preliminary data.</text>
</comment>
<dbReference type="Proteomes" id="UP000606499">
    <property type="component" value="Unassembled WGS sequence"/>
</dbReference>
<dbReference type="NCBIfam" id="NF046043">
    <property type="entry name" value="rep_init_NGO0469"/>
    <property type="match status" value="1"/>
</dbReference>
<protein>
    <submittedName>
        <fullName evidence="2">Uncharacterized protein</fullName>
    </submittedName>
</protein>
<dbReference type="InterPro" id="IPR059222">
    <property type="entry name" value="NGO0469-like"/>
</dbReference>
<dbReference type="EMBL" id="JACOPL010000031">
    <property type="protein sequence ID" value="MBC5726807.1"/>
    <property type="molecule type" value="Genomic_DNA"/>
</dbReference>